<protein>
    <submittedName>
        <fullName evidence="8">Cadherin-17</fullName>
    </submittedName>
</protein>
<feature type="transmembrane region" description="Helical" evidence="6">
    <location>
        <begin position="849"/>
        <end position="869"/>
    </location>
</feature>
<proteinExistence type="predicted"/>
<feature type="domain" description="Cadherin" evidence="7">
    <location>
        <begin position="188"/>
        <end position="401"/>
    </location>
</feature>
<dbReference type="EMBL" id="WHWB01034150">
    <property type="protein sequence ID" value="KAJ7413286.1"/>
    <property type="molecule type" value="Genomic_DNA"/>
</dbReference>
<dbReference type="SMART" id="SM00112">
    <property type="entry name" value="CA"/>
    <property type="match status" value="7"/>
</dbReference>
<dbReference type="InterPro" id="IPR002126">
    <property type="entry name" value="Cadherin-like_dom"/>
</dbReference>
<dbReference type="Proteomes" id="UP001145742">
    <property type="component" value="Unassembled WGS sequence"/>
</dbReference>
<feature type="domain" description="Cadherin" evidence="7">
    <location>
        <begin position="402"/>
        <end position="510"/>
    </location>
</feature>
<dbReference type="InterPro" id="IPR039808">
    <property type="entry name" value="Cadherin"/>
</dbReference>
<keyword evidence="3 5" id="KW-0106">Calcium</keyword>
<dbReference type="PRINTS" id="PR00205">
    <property type="entry name" value="CADHERIN"/>
</dbReference>
<keyword evidence="9" id="KW-1185">Reference proteome</keyword>
<organism evidence="8 9">
    <name type="scientific">Willisornis vidua</name>
    <name type="common">Xingu scale-backed antbird</name>
    <dbReference type="NCBI Taxonomy" id="1566151"/>
    <lineage>
        <taxon>Eukaryota</taxon>
        <taxon>Metazoa</taxon>
        <taxon>Chordata</taxon>
        <taxon>Craniata</taxon>
        <taxon>Vertebrata</taxon>
        <taxon>Euteleostomi</taxon>
        <taxon>Archelosauria</taxon>
        <taxon>Archosauria</taxon>
        <taxon>Dinosauria</taxon>
        <taxon>Saurischia</taxon>
        <taxon>Theropoda</taxon>
        <taxon>Coelurosauria</taxon>
        <taxon>Aves</taxon>
        <taxon>Neognathae</taxon>
        <taxon>Neoaves</taxon>
        <taxon>Telluraves</taxon>
        <taxon>Australaves</taxon>
        <taxon>Passeriformes</taxon>
        <taxon>Thamnophilidae</taxon>
        <taxon>Willisornis</taxon>
    </lineage>
</organism>
<evidence type="ECO:0000256" key="4">
    <source>
        <dbReference type="ARBA" id="ARBA00023136"/>
    </source>
</evidence>
<evidence type="ECO:0000313" key="9">
    <source>
        <dbReference type="Proteomes" id="UP001145742"/>
    </source>
</evidence>
<feature type="domain" description="Cadherin" evidence="7">
    <location>
        <begin position="748"/>
        <end position="834"/>
    </location>
</feature>
<evidence type="ECO:0000256" key="5">
    <source>
        <dbReference type="PROSITE-ProRule" id="PRU00043"/>
    </source>
</evidence>
<reference evidence="8" key="1">
    <citation type="submission" date="2019-10" db="EMBL/GenBank/DDBJ databases">
        <authorList>
            <person name="Soares A.E.R."/>
            <person name="Aleixo A."/>
            <person name="Schneider P."/>
            <person name="Miyaki C.Y."/>
            <person name="Schneider M.P."/>
            <person name="Mello C."/>
            <person name="Vasconcelos A.T.R."/>
        </authorList>
    </citation>
    <scope>NUCLEOTIDE SEQUENCE</scope>
    <source>
        <tissue evidence="8">Muscle</tissue>
    </source>
</reference>
<feature type="domain" description="Cadherin" evidence="7">
    <location>
        <begin position="628"/>
        <end position="728"/>
    </location>
</feature>
<dbReference type="Gene3D" id="2.60.40.60">
    <property type="entry name" value="Cadherins"/>
    <property type="match status" value="7"/>
</dbReference>
<evidence type="ECO:0000256" key="3">
    <source>
        <dbReference type="ARBA" id="ARBA00022837"/>
    </source>
</evidence>
<keyword evidence="6" id="KW-1133">Transmembrane helix</keyword>
<feature type="domain" description="Cadherin" evidence="7">
    <location>
        <begin position="94"/>
        <end position="187"/>
    </location>
</feature>
<feature type="domain" description="Cadherin" evidence="7">
    <location>
        <begin position="512"/>
        <end position="627"/>
    </location>
</feature>
<dbReference type="Pfam" id="PF00028">
    <property type="entry name" value="Cadherin"/>
    <property type="match status" value="5"/>
</dbReference>
<dbReference type="PROSITE" id="PS00232">
    <property type="entry name" value="CADHERIN_1"/>
    <property type="match status" value="3"/>
</dbReference>
<dbReference type="PANTHER" id="PTHR24027">
    <property type="entry name" value="CADHERIN-23"/>
    <property type="match status" value="1"/>
</dbReference>
<accession>A0ABQ9D1D4</accession>
<evidence type="ECO:0000256" key="1">
    <source>
        <dbReference type="ARBA" id="ARBA00004370"/>
    </source>
</evidence>
<evidence type="ECO:0000313" key="8">
    <source>
        <dbReference type="EMBL" id="KAJ7413286.1"/>
    </source>
</evidence>
<evidence type="ECO:0000256" key="6">
    <source>
        <dbReference type="SAM" id="Phobius"/>
    </source>
</evidence>
<dbReference type="InterPro" id="IPR015919">
    <property type="entry name" value="Cadherin-like_sf"/>
</dbReference>
<evidence type="ECO:0000259" key="7">
    <source>
        <dbReference type="PROSITE" id="PS50268"/>
    </source>
</evidence>
<keyword evidence="4 6" id="KW-0472">Membrane</keyword>
<gene>
    <name evidence="8" type="primary">CDH17</name>
    <name evidence="8" type="ORF">WISP_92083</name>
</gene>
<name>A0ABQ9D1D4_9PASS</name>
<dbReference type="PROSITE" id="PS50268">
    <property type="entry name" value="CADHERIN_2"/>
    <property type="match status" value="6"/>
</dbReference>
<comment type="subcellular location">
    <subcellularLocation>
        <location evidence="1">Membrane</location>
    </subcellularLocation>
</comment>
<dbReference type="PANTHER" id="PTHR24027:SF419">
    <property type="entry name" value="CADHERIN-17"/>
    <property type="match status" value="1"/>
</dbReference>
<dbReference type="CDD" id="cd11304">
    <property type="entry name" value="Cadherin_repeat"/>
    <property type="match status" value="6"/>
</dbReference>
<keyword evidence="6" id="KW-0812">Transmembrane</keyword>
<keyword evidence="2" id="KW-0677">Repeat</keyword>
<comment type="caution">
    <text evidence="8">The sequence shown here is derived from an EMBL/GenBank/DDBJ whole genome shotgun (WGS) entry which is preliminary data.</text>
</comment>
<sequence length="895" mass="100612">MLGKFHQRKNSFVVRVSMDWNRLSREVLESPSLETHKRNIFLNKQKGKEAEVRQVLLVWEVEEVCGEMSAELKQGVKAMCFNMEDLLITGPLKDMNFTVPEEGGVRILYQFTSEPPAVSFRMSGEKDGIIHIVPNTGILYLNGSLDWETKPLHRLQVESLDVNGNVVKGPYAVTIYVEDINDNPPKFDQVSYTGVVRQNSRPGKPFMYVHATDRDNPATPHAQLTYSILHHFPNPYSEMLFQIDSATGAISPSRTGSYYLDPQKQDNFTLVVSVKDMAGMSTNAFSSSVDVIIIVKESLWKTPPTIHIQENSTEVHPVSISQVQSNEPDVIYGIFEKEKLPRLPFSISQDGVIYVTEPLDREEKDTYTFFVVTTDTHGELVDKPLQIHVIVEDINDNPPVCQQAVTVIEVQENEIGGSNIGTLIATDMDKENTLNSRLRFKIQSQIPEVPASNLFYIQQDTGILQLTGRSLNKFYASNYTLKVLVSDGAFHTICDVEVHVIDINDQIPIFEKSVYDNVTIAENVAVGTVILEIQAKDGDEPDTGSSLIIYQVKEGDPNNTFIIDTDAETNRGFVKINKALDFETMPVYTLVINATNPEPLVPGVQYNASSLTWFRVFVTDVDEPPVFLKPVYKEEVSEDIAVNTLVMTVDAYDPEGDSVRYSLEGDVNKWLRINSTTGQVYTASRLDREQTEMYTVQVVASEINNTGQKSRTSLILHLSDVNDNLPHLAMDSLAFFCYPVHGGEKTLIQATDADEQWFYSKFTFSLADEMNTRNNWEISKVNATHAYLSPKHHNFEEKVYKVPIILNDNGKPPLENKVYLKVSICTCSSEKSCFIEVEREHSWPTAGQAIGILVGVLLIIGAIVGGVFLHMKYKEKNEKSHHKDAKDSAELNRLT</sequence>
<dbReference type="SUPFAM" id="SSF49313">
    <property type="entry name" value="Cadherin-like"/>
    <property type="match status" value="7"/>
</dbReference>
<evidence type="ECO:0000256" key="2">
    <source>
        <dbReference type="ARBA" id="ARBA00022737"/>
    </source>
</evidence>
<dbReference type="InterPro" id="IPR020894">
    <property type="entry name" value="Cadherin_CS"/>
</dbReference>